<sequence>MVVRSTVAMDSSCLMLTFGVTSCMSTVLLNALSFDFFDFFLLLFLSILPNILAINDRIKSDFSLESSLNGSFSSCEPFIVVGSLGCGFCFIDFFAFFGAGRSSRSSSINCGRFSTKLVVETATAREVVVVSVSTGSCLIPSVTSSPSMIGSWLFMSQD</sequence>
<reference evidence="2" key="1">
    <citation type="submission" date="2018-01" db="EMBL/GenBank/DDBJ databases">
        <title>An insight into the sialome of Amazonian anophelines.</title>
        <authorList>
            <person name="Ribeiro J.M."/>
            <person name="Scarpassa V."/>
            <person name="Calvo E."/>
        </authorList>
    </citation>
    <scope>NUCLEOTIDE SEQUENCE</scope>
</reference>
<feature type="transmembrane region" description="Helical" evidence="1">
    <location>
        <begin position="78"/>
        <end position="99"/>
    </location>
</feature>
<name>A0A2M4DDW8_ANODA</name>
<keyword evidence="1" id="KW-0812">Transmembrane</keyword>
<feature type="transmembrane region" description="Helical" evidence="1">
    <location>
        <begin position="14"/>
        <end position="32"/>
    </location>
</feature>
<protein>
    <submittedName>
        <fullName evidence="2">Uncharacterized protein</fullName>
    </submittedName>
</protein>
<dbReference type="AlphaFoldDB" id="A0A2M4DDW8"/>
<dbReference type="EMBL" id="GGFL01011612">
    <property type="protein sequence ID" value="MBW75790.1"/>
    <property type="molecule type" value="Transcribed_RNA"/>
</dbReference>
<dbReference type="PROSITE" id="PS51257">
    <property type="entry name" value="PROKAR_LIPOPROTEIN"/>
    <property type="match status" value="1"/>
</dbReference>
<evidence type="ECO:0000256" key="1">
    <source>
        <dbReference type="SAM" id="Phobius"/>
    </source>
</evidence>
<proteinExistence type="predicted"/>
<keyword evidence="1" id="KW-1133">Transmembrane helix</keyword>
<organism evidence="2">
    <name type="scientific">Anopheles darlingi</name>
    <name type="common">Mosquito</name>
    <dbReference type="NCBI Taxonomy" id="43151"/>
    <lineage>
        <taxon>Eukaryota</taxon>
        <taxon>Metazoa</taxon>
        <taxon>Ecdysozoa</taxon>
        <taxon>Arthropoda</taxon>
        <taxon>Hexapoda</taxon>
        <taxon>Insecta</taxon>
        <taxon>Pterygota</taxon>
        <taxon>Neoptera</taxon>
        <taxon>Endopterygota</taxon>
        <taxon>Diptera</taxon>
        <taxon>Nematocera</taxon>
        <taxon>Culicoidea</taxon>
        <taxon>Culicidae</taxon>
        <taxon>Anophelinae</taxon>
        <taxon>Anopheles</taxon>
    </lineage>
</organism>
<evidence type="ECO:0000313" key="2">
    <source>
        <dbReference type="EMBL" id="MBW75790.1"/>
    </source>
</evidence>
<accession>A0A2M4DDW8</accession>
<keyword evidence="1" id="KW-0472">Membrane</keyword>